<dbReference type="AlphaFoldDB" id="L8K158"/>
<proteinExistence type="predicted"/>
<dbReference type="STRING" id="1237149.C900_05236"/>
<gene>
    <name evidence="1" type="ORF">C900_05236</name>
</gene>
<reference evidence="1 2" key="1">
    <citation type="submission" date="2012-12" db="EMBL/GenBank/DDBJ databases">
        <title>Genome assembly of Fulvivirga imtechensis AK7.</title>
        <authorList>
            <person name="Nupur N."/>
            <person name="Khatri I."/>
            <person name="Kumar R."/>
            <person name="Subramanian S."/>
            <person name="Pinnaka A."/>
        </authorList>
    </citation>
    <scope>NUCLEOTIDE SEQUENCE [LARGE SCALE GENOMIC DNA]</scope>
    <source>
        <strain evidence="1 2">AK7</strain>
    </source>
</reference>
<dbReference type="RefSeq" id="WP_009578206.1">
    <property type="nucleotide sequence ID" value="NZ_AMZN01000008.1"/>
</dbReference>
<evidence type="ECO:0000313" key="1">
    <source>
        <dbReference type="EMBL" id="ELR73187.1"/>
    </source>
</evidence>
<comment type="caution">
    <text evidence="1">The sequence shown here is derived from an EMBL/GenBank/DDBJ whole genome shotgun (WGS) entry which is preliminary data.</text>
</comment>
<keyword evidence="2" id="KW-1185">Reference proteome</keyword>
<dbReference type="EMBL" id="AMZN01000008">
    <property type="protein sequence ID" value="ELR73187.1"/>
    <property type="molecule type" value="Genomic_DNA"/>
</dbReference>
<sequence>MSTHNLKPLSEVIDDLKKKGFDTDFIYRDGKLHAMNKDKSYNAEDITIKEEYRFEGDSDPADMSILYAIVTSDGEKGSVVDTYGAESDTDLEEFLGHARYEA</sequence>
<evidence type="ECO:0000313" key="2">
    <source>
        <dbReference type="Proteomes" id="UP000011135"/>
    </source>
</evidence>
<name>L8K158_9BACT</name>
<dbReference type="eggNOG" id="ENOG5032UCJ">
    <property type="taxonomic scope" value="Bacteria"/>
</dbReference>
<dbReference type="OrthoDB" id="8418771at2"/>
<organism evidence="1 2">
    <name type="scientific">Fulvivirga imtechensis AK7</name>
    <dbReference type="NCBI Taxonomy" id="1237149"/>
    <lineage>
        <taxon>Bacteria</taxon>
        <taxon>Pseudomonadati</taxon>
        <taxon>Bacteroidota</taxon>
        <taxon>Cytophagia</taxon>
        <taxon>Cytophagales</taxon>
        <taxon>Fulvivirgaceae</taxon>
        <taxon>Fulvivirga</taxon>
    </lineage>
</organism>
<protein>
    <recommendedName>
        <fullName evidence="3">Phosphoribosylpyrophosphate synthetase</fullName>
    </recommendedName>
</protein>
<dbReference type="Proteomes" id="UP000011135">
    <property type="component" value="Unassembled WGS sequence"/>
</dbReference>
<accession>L8K158</accession>
<evidence type="ECO:0008006" key="3">
    <source>
        <dbReference type="Google" id="ProtNLM"/>
    </source>
</evidence>